<feature type="region of interest" description="Disordered" evidence="1">
    <location>
        <begin position="54"/>
        <end position="119"/>
    </location>
</feature>
<dbReference type="PANTHER" id="PTHR30032:SF8">
    <property type="entry name" value="GERMINATION-SPECIFIC N-ACETYLMURAMOYL-L-ALANINE AMIDASE"/>
    <property type="match status" value="1"/>
</dbReference>
<dbReference type="InterPro" id="IPR007253">
    <property type="entry name" value="Cell_wall-bd_2"/>
</dbReference>
<gene>
    <name evidence="2" type="ORF">SAMN05216554_3700</name>
</gene>
<dbReference type="OrthoDB" id="5143602at2"/>
<accession>A0A1H3SUY4</accession>
<feature type="region of interest" description="Disordered" evidence="1">
    <location>
        <begin position="1"/>
        <end position="25"/>
    </location>
</feature>
<evidence type="ECO:0000256" key="1">
    <source>
        <dbReference type="SAM" id="MobiDB-lite"/>
    </source>
</evidence>
<evidence type="ECO:0000313" key="3">
    <source>
        <dbReference type="Proteomes" id="UP000198891"/>
    </source>
</evidence>
<dbReference type="STRING" id="381665.SAMN05216554_3700"/>
<reference evidence="2 3" key="1">
    <citation type="submission" date="2016-10" db="EMBL/GenBank/DDBJ databases">
        <authorList>
            <person name="de Groot N.N."/>
        </authorList>
    </citation>
    <scope>NUCLEOTIDE SEQUENCE [LARGE SCALE GENOMIC DNA]</scope>
    <source>
        <strain evidence="2 3">CGMCC 4.3491</strain>
    </source>
</reference>
<dbReference type="RefSeq" id="WP_139256777.1">
    <property type="nucleotide sequence ID" value="NZ_FNPZ01000004.1"/>
</dbReference>
<dbReference type="PANTHER" id="PTHR30032">
    <property type="entry name" value="N-ACETYLMURAMOYL-L-ALANINE AMIDASE-RELATED"/>
    <property type="match status" value="1"/>
</dbReference>
<proteinExistence type="predicted"/>
<feature type="compositionally biased region" description="Basic residues" evidence="1">
    <location>
        <begin position="13"/>
        <end position="25"/>
    </location>
</feature>
<dbReference type="InterPro" id="IPR051922">
    <property type="entry name" value="Bact_Sporulation_Assoc"/>
</dbReference>
<organism evidence="2 3">
    <name type="scientific">Herbiconiux ginsengi</name>
    <dbReference type="NCBI Taxonomy" id="381665"/>
    <lineage>
        <taxon>Bacteria</taxon>
        <taxon>Bacillati</taxon>
        <taxon>Actinomycetota</taxon>
        <taxon>Actinomycetes</taxon>
        <taxon>Micrococcales</taxon>
        <taxon>Microbacteriaceae</taxon>
        <taxon>Herbiconiux</taxon>
    </lineage>
</organism>
<dbReference type="Proteomes" id="UP000198891">
    <property type="component" value="Unassembled WGS sequence"/>
</dbReference>
<name>A0A1H3SUY4_9MICO</name>
<protein>
    <submittedName>
        <fullName evidence="2">Putative cell wall binding repeat 2</fullName>
    </submittedName>
</protein>
<feature type="compositionally biased region" description="Polar residues" evidence="1">
    <location>
        <begin position="1"/>
        <end position="10"/>
    </location>
</feature>
<keyword evidence="3" id="KW-1185">Reference proteome</keyword>
<dbReference type="Gene3D" id="3.40.50.12090">
    <property type="match status" value="1"/>
</dbReference>
<dbReference type="AlphaFoldDB" id="A0A1H3SUY4"/>
<sequence>MRASTNSNDSARLARRDRKRTRRVQRTAAWGAIIMVGAAALGAPAVAQADEIPAPAPTSHKVPAPDLSGGVPQLFGGSTADETHPAPHGGPEAPLSFDQPFQADARDPDPDSAGSITGSLSYNDEVSPPALDGGLQAQAFLWNPSTSTWDLKATGQGPHYELDGLAAGDYLVRFSDTLGRDVRTEFYDDWLYSEDADLVPVTAGETTAGIDAELGKEYVWLTQPGGADRYEVAAKISHIAFDSNVPTLYIASGEKYPDALSAGPAAAHQSGALLLVTRDGIPTVTRDAITELAPQKIVVVGGTATISDAVYTQLAAVQPNIVRLAGADRYEVSRNVLSYAFCGGTEGDCAGTGVKKLFVATGANYPDALSAGPAAAHVDGAVLLVPGFADDVDSATRTLITRLGTEQTYVAGGPASVSTGISSTLYTLMGGNSERFTGADRFDVSANINSAIFQEQHSVIFIASGFVFADALSGGPAAAVYDAPLYLVQKECWPQSVLASAFSLHPIDFLLLGGPNTIGMGVSNLEYYCS</sequence>
<dbReference type="Pfam" id="PF04122">
    <property type="entry name" value="CW_binding_2"/>
    <property type="match status" value="3"/>
</dbReference>
<dbReference type="EMBL" id="FNPZ01000004">
    <property type="protein sequence ID" value="SDZ41458.1"/>
    <property type="molecule type" value="Genomic_DNA"/>
</dbReference>
<evidence type="ECO:0000313" key="2">
    <source>
        <dbReference type="EMBL" id="SDZ41458.1"/>
    </source>
</evidence>